<evidence type="ECO:0000313" key="1">
    <source>
        <dbReference type="EMBL" id="EDX78687.1"/>
    </source>
</evidence>
<dbReference type="AlphaFoldDB" id="B4VHR8"/>
<proteinExistence type="predicted"/>
<organism evidence="1 2">
    <name type="scientific">Coleofasciculus chthonoplastes PCC 7420</name>
    <dbReference type="NCBI Taxonomy" id="118168"/>
    <lineage>
        <taxon>Bacteria</taxon>
        <taxon>Bacillati</taxon>
        <taxon>Cyanobacteriota</taxon>
        <taxon>Cyanophyceae</taxon>
        <taxon>Coleofasciculales</taxon>
        <taxon>Coleofasciculaceae</taxon>
        <taxon>Coleofasciculus</taxon>
    </lineage>
</organism>
<dbReference type="eggNOG" id="COG0675">
    <property type="taxonomic scope" value="Bacteria"/>
</dbReference>
<dbReference type="HOGENOM" id="CLU_3151586_0_0_3"/>
<dbReference type="STRING" id="118168.MC7420_7340"/>
<gene>
    <name evidence="1" type="ORF">MC7420_7340</name>
</gene>
<sequence length="48" mass="5652">MGFFPKSGYGFPRFKRKDYQYKLANKLCDMAGTIFLEDIDFRTMAKGF</sequence>
<dbReference type="EMBL" id="DS989841">
    <property type="protein sequence ID" value="EDX78687.1"/>
    <property type="molecule type" value="Genomic_DNA"/>
</dbReference>
<reference evidence="1 2" key="1">
    <citation type="submission" date="2008-07" db="EMBL/GenBank/DDBJ databases">
        <authorList>
            <person name="Tandeau de Marsac N."/>
            <person name="Ferriera S."/>
            <person name="Johnson J."/>
            <person name="Kravitz S."/>
            <person name="Beeson K."/>
            <person name="Sutton G."/>
            <person name="Rogers Y.-H."/>
            <person name="Friedman R."/>
            <person name="Frazier M."/>
            <person name="Venter J.C."/>
        </authorList>
    </citation>
    <scope>NUCLEOTIDE SEQUENCE [LARGE SCALE GENOMIC DNA]</scope>
    <source>
        <strain evidence="1 2">PCC 7420</strain>
    </source>
</reference>
<keyword evidence="2" id="KW-1185">Reference proteome</keyword>
<accession>B4VHR8</accession>
<evidence type="ECO:0000313" key="2">
    <source>
        <dbReference type="Proteomes" id="UP000003835"/>
    </source>
</evidence>
<name>B4VHR8_9CYAN</name>
<dbReference type="Proteomes" id="UP000003835">
    <property type="component" value="Unassembled WGS sequence"/>
</dbReference>
<protein>
    <submittedName>
        <fullName evidence="1">Uncharacterized protein</fullName>
    </submittedName>
</protein>